<reference evidence="3" key="1">
    <citation type="submission" date="2016-11" db="UniProtKB">
        <authorList>
            <consortium name="WormBaseParasite"/>
        </authorList>
    </citation>
    <scope>IDENTIFICATION</scope>
</reference>
<name>A0A1I8F9W7_9PLAT</name>
<evidence type="ECO:0000313" key="3">
    <source>
        <dbReference type="WBParaSite" id="maker-unitig_25500-snap-gene-0.3-mRNA-1"/>
    </source>
</evidence>
<accession>A0A1I8F9W7</accession>
<protein>
    <submittedName>
        <fullName evidence="3">CDT1 domain-containing protein</fullName>
    </submittedName>
</protein>
<organism evidence="2 3">
    <name type="scientific">Macrostomum lignano</name>
    <dbReference type="NCBI Taxonomy" id="282301"/>
    <lineage>
        <taxon>Eukaryota</taxon>
        <taxon>Metazoa</taxon>
        <taxon>Spiralia</taxon>
        <taxon>Lophotrochozoa</taxon>
        <taxon>Platyhelminthes</taxon>
        <taxon>Rhabditophora</taxon>
        <taxon>Macrostomorpha</taxon>
        <taxon>Macrostomida</taxon>
        <taxon>Macrostomidae</taxon>
        <taxon>Macrostomum</taxon>
    </lineage>
</organism>
<evidence type="ECO:0000313" key="2">
    <source>
        <dbReference type="Proteomes" id="UP000095280"/>
    </source>
</evidence>
<feature type="region of interest" description="Disordered" evidence="1">
    <location>
        <begin position="164"/>
        <end position="190"/>
    </location>
</feature>
<dbReference type="Proteomes" id="UP000095280">
    <property type="component" value="Unplaced"/>
</dbReference>
<dbReference type="AlphaFoldDB" id="A0A1I8F9W7"/>
<dbReference type="WBParaSite" id="maker-unitig_25500-snap-gene-0.3-mRNA-1">
    <property type="protein sequence ID" value="maker-unitig_25500-snap-gene-0.3-mRNA-1"/>
    <property type="gene ID" value="maker-unitig_25500-snap-gene-0.3"/>
</dbReference>
<proteinExistence type="predicted"/>
<keyword evidence="2" id="KW-1185">Reference proteome</keyword>
<sequence length="302" mass="33631">RAYLRLFRGTYSNATRARLVKFSNARASADVWCMADQLRDFELPILDELHLAELTNSARRSRDAVWTVPTTKRPPLPISLRSASSAAASSVASTASDLDACPARSLDSTGTGSAGAGSKIHTFPLLLRMTAIRQAMQRTMSQPLAWCLFDSTWSLTTMRQQLDAHPSEEALSTGSGQQQDARLTSSNGTSASPLIRPKILLETVRRTWTWRRICHRHRLQHRTARLPGTSACTTSLSRRCPHSRPCSQSSEADQWCPNVETLTDARWRRRFAIRIEILDACVGWLIQAVMPSTCSYSILFAN</sequence>
<feature type="compositionally biased region" description="Polar residues" evidence="1">
    <location>
        <begin position="170"/>
        <end position="190"/>
    </location>
</feature>
<evidence type="ECO:0000256" key="1">
    <source>
        <dbReference type="SAM" id="MobiDB-lite"/>
    </source>
</evidence>